<dbReference type="PANTHER" id="PTHR11717:SF31">
    <property type="entry name" value="LOW MOLECULAR WEIGHT PROTEIN-TYROSINE-PHOSPHATASE ETP-RELATED"/>
    <property type="match status" value="1"/>
</dbReference>
<reference evidence="8 9" key="1">
    <citation type="submission" date="2016-10" db="EMBL/GenBank/DDBJ databases">
        <authorList>
            <person name="de Groot N.N."/>
        </authorList>
    </citation>
    <scope>NUCLEOTIDE SEQUENCE [LARGE SCALE GENOMIC DNA]</scope>
    <source>
        <strain evidence="8 9">HLD2</strain>
    </source>
</reference>
<dbReference type="InterPro" id="IPR036196">
    <property type="entry name" value="Ptyr_pPase_sf"/>
</dbReference>
<organism evidence="8 9">
    <name type="scientific">Thiohalomonas denitrificans</name>
    <dbReference type="NCBI Taxonomy" id="415747"/>
    <lineage>
        <taxon>Bacteria</taxon>
        <taxon>Pseudomonadati</taxon>
        <taxon>Pseudomonadota</taxon>
        <taxon>Gammaproteobacteria</taxon>
        <taxon>Thiohalomonadales</taxon>
        <taxon>Thiohalomonadaceae</taxon>
        <taxon>Thiohalomonas</taxon>
    </lineage>
</organism>
<evidence type="ECO:0000256" key="1">
    <source>
        <dbReference type="ARBA" id="ARBA00011063"/>
    </source>
</evidence>
<evidence type="ECO:0000259" key="7">
    <source>
        <dbReference type="SMART" id="SM00226"/>
    </source>
</evidence>
<proteinExistence type="inferred from homology"/>
<evidence type="ECO:0000256" key="2">
    <source>
        <dbReference type="ARBA" id="ARBA00013064"/>
    </source>
</evidence>
<dbReference type="InterPro" id="IPR023485">
    <property type="entry name" value="Ptyr_pPase"/>
</dbReference>
<comment type="catalytic activity">
    <reaction evidence="5">
        <text>O-phospho-L-tyrosyl-[protein] + H2O = L-tyrosyl-[protein] + phosphate</text>
        <dbReference type="Rhea" id="RHEA:10684"/>
        <dbReference type="Rhea" id="RHEA-COMP:10136"/>
        <dbReference type="Rhea" id="RHEA-COMP:20101"/>
        <dbReference type="ChEBI" id="CHEBI:15377"/>
        <dbReference type="ChEBI" id="CHEBI:43474"/>
        <dbReference type="ChEBI" id="CHEBI:46858"/>
        <dbReference type="ChEBI" id="CHEBI:61978"/>
        <dbReference type="EC" id="3.1.3.48"/>
    </reaction>
</comment>
<sequence>MLNSILVVCVGNICRSPMAEGVLRARLGGRGINVSSAGIGALVGKEADPTAIELMKQRGIDISSHRARQLDTTQVRSSELILVMEAWHRQEIEQHFPMARGRVYTLGHWDHFNIPDPYRKPKEAFERALKAIEQGVETWLERL</sequence>
<keyword evidence="3" id="KW-0378">Hydrolase</keyword>
<keyword evidence="9" id="KW-1185">Reference proteome</keyword>
<dbReference type="STRING" id="415747.SAMN03097708_01553"/>
<dbReference type="RefSeq" id="WP_092994936.1">
    <property type="nucleotide sequence ID" value="NZ_FMWD01000004.1"/>
</dbReference>
<dbReference type="CDD" id="cd16343">
    <property type="entry name" value="LMWPTP"/>
    <property type="match status" value="1"/>
</dbReference>
<evidence type="ECO:0000256" key="6">
    <source>
        <dbReference type="PIRSR" id="PIRSR617867-1"/>
    </source>
</evidence>
<dbReference type="EMBL" id="FMWD01000004">
    <property type="protein sequence ID" value="SCZ57942.1"/>
    <property type="molecule type" value="Genomic_DNA"/>
</dbReference>
<feature type="active site" description="Proton donor" evidence="6">
    <location>
        <position position="116"/>
    </location>
</feature>
<dbReference type="Proteomes" id="UP000199648">
    <property type="component" value="Unassembled WGS sequence"/>
</dbReference>
<gene>
    <name evidence="8" type="ORF">SAMN03097708_01553</name>
</gene>
<dbReference type="Gene3D" id="3.40.50.2300">
    <property type="match status" value="1"/>
</dbReference>
<dbReference type="OrthoDB" id="9784339at2"/>
<dbReference type="GO" id="GO:0004725">
    <property type="term" value="F:protein tyrosine phosphatase activity"/>
    <property type="evidence" value="ECO:0007669"/>
    <property type="project" value="UniProtKB-EC"/>
</dbReference>
<dbReference type="SUPFAM" id="SSF52788">
    <property type="entry name" value="Phosphotyrosine protein phosphatases I"/>
    <property type="match status" value="1"/>
</dbReference>
<comment type="similarity">
    <text evidence="1">Belongs to the low molecular weight phosphotyrosine protein phosphatase family.</text>
</comment>
<evidence type="ECO:0000256" key="3">
    <source>
        <dbReference type="ARBA" id="ARBA00022801"/>
    </source>
</evidence>
<feature type="domain" description="Phosphotyrosine protein phosphatase I" evidence="7">
    <location>
        <begin position="3"/>
        <end position="142"/>
    </location>
</feature>
<evidence type="ECO:0000256" key="4">
    <source>
        <dbReference type="ARBA" id="ARBA00022912"/>
    </source>
</evidence>
<name>A0A1G5Q8G6_9GAMM</name>
<dbReference type="PANTHER" id="PTHR11717">
    <property type="entry name" value="LOW MOLECULAR WEIGHT PROTEIN TYROSINE PHOSPHATASE"/>
    <property type="match status" value="1"/>
</dbReference>
<feature type="active site" description="Nucleophile" evidence="6">
    <location>
        <position position="9"/>
    </location>
</feature>
<accession>A0A1G5Q8G6</accession>
<dbReference type="AlphaFoldDB" id="A0A1G5Q8G6"/>
<dbReference type="EC" id="3.1.3.48" evidence="2"/>
<dbReference type="PRINTS" id="PR00719">
    <property type="entry name" value="LMWPTPASE"/>
</dbReference>
<dbReference type="SMART" id="SM00226">
    <property type="entry name" value="LMWPc"/>
    <property type="match status" value="1"/>
</dbReference>
<feature type="active site" evidence="6">
    <location>
        <position position="15"/>
    </location>
</feature>
<evidence type="ECO:0000256" key="5">
    <source>
        <dbReference type="ARBA" id="ARBA00051722"/>
    </source>
</evidence>
<evidence type="ECO:0000313" key="8">
    <source>
        <dbReference type="EMBL" id="SCZ57942.1"/>
    </source>
</evidence>
<protein>
    <recommendedName>
        <fullName evidence="2">protein-tyrosine-phosphatase</fullName>
        <ecNumber evidence="2">3.1.3.48</ecNumber>
    </recommendedName>
</protein>
<dbReference type="InterPro" id="IPR017867">
    <property type="entry name" value="Tyr_phospatase_low_mol_wt"/>
</dbReference>
<dbReference type="Pfam" id="PF01451">
    <property type="entry name" value="LMWPc"/>
    <property type="match status" value="1"/>
</dbReference>
<dbReference type="InterPro" id="IPR050438">
    <property type="entry name" value="LMW_PTPase"/>
</dbReference>
<keyword evidence="4" id="KW-0904">Protein phosphatase</keyword>
<evidence type="ECO:0000313" key="9">
    <source>
        <dbReference type="Proteomes" id="UP000199648"/>
    </source>
</evidence>